<dbReference type="EMBL" id="JBHUME010000007">
    <property type="protein sequence ID" value="MFD2612564.1"/>
    <property type="molecule type" value="Genomic_DNA"/>
</dbReference>
<dbReference type="Proteomes" id="UP001597541">
    <property type="component" value="Unassembled WGS sequence"/>
</dbReference>
<sequence>MWMKKQLDEETNPRRLELLHKGLGHGTLEFLRLVWFPAVQNFEHLYAEWEVRDYSNGFRYLDLAYMPGGVEAAIEIQGYVPHARDIDLRRFKDLCWRHCFLALDGWTLMPVAYLSIMDEPKRCQQLVLALIGKFIAADVPPALTCLEAETVRFARRMLRPFSPTELAGHTGVSERHARRILHALVEKELLAVSSGKQRYRLFVLRT</sequence>
<name>A0ABW5PBT6_9BACL</name>
<comment type="caution">
    <text evidence="1">The sequence shown here is derived from an EMBL/GenBank/DDBJ whole genome shotgun (WGS) entry which is preliminary data.</text>
</comment>
<gene>
    <name evidence="1" type="ORF">ACFSUF_09035</name>
</gene>
<accession>A0ABW5PBT6</accession>
<evidence type="ECO:0000313" key="1">
    <source>
        <dbReference type="EMBL" id="MFD2612564.1"/>
    </source>
</evidence>
<protein>
    <submittedName>
        <fullName evidence="1">Transcriptional regulator</fullName>
    </submittedName>
</protein>
<reference evidence="2" key="1">
    <citation type="journal article" date="2019" name="Int. J. Syst. Evol. Microbiol.">
        <title>The Global Catalogue of Microorganisms (GCM) 10K type strain sequencing project: providing services to taxonomists for standard genome sequencing and annotation.</title>
        <authorList>
            <consortium name="The Broad Institute Genomics Platform"/>
            <consortium name="The Broad Institute Genome Sequencing Center for Infectious Disease"/>
            <person name="Wu L."/>
            <person name="Ma J."/>
        </authorList>
    </citation>
    <scope>NUCLEOTIDE SEQUENCE [LARGE SCALE GENOMIC DNA]</scope>
    <source>
        <strain evidence="2">KCTC 3950</strain>
    </source>
</reference>
<dbReference type="RefSeq" id="WP_377603134.1">
    <property type="nucleotide sequence ID" value="NZ_JBHUME010000007.1"/>
</dbReference>
<evidence type="ECO:0000313" key="2">
    <source>
        <dbReference type="Proteomes" id="UP001597541"/>
    </source>
</evidence>
<proteinExistence type="predicted"/>
<organism evidence="1 2">
    <name type="scientific">Paenibacillus gansuensis</name>
    <dbReference type="NCBI Taxonomy" id="306542"/>
    <lineage>
        <taxon>Bacteria</taxon>
        <taxon>Bacillati</taxon>
        <taxon>Bacillota</taxon>
        <taxon>Bacilli</taxon>
        <taxon>Bacillales</taxon>
        <taxon>Paenibacillaceae</taxon>
        <taxon>Paenibacillus</taxon>
    </lineage>
</organism>
<keyword evidence="2" id="KW-1185">Reference proteome</keyword>